<keyword evidence="1" id="KW-0560">Oxidoreductase</keyword>
<dbReference type="InterPro" id="IPR036844">
    <property type="entry name" value="Hint_dom_sf"/>
</dbReference>
<dbReference type="EMBL" id="DTCA01000055">
    <property type="protein sequence ID" value="HGM07112.1"/>
    <property type="molecule type" value="Genomic_DNA"/>
</dbReference>
<dbReference type="NCBIfam" id="NF006358">
    <property type="entry name" value="PRK08579.1"/>
    <property type="match status" value="1"/>
</dbReference>
<accession>A0A7C4H2E6</accession>
<dbReference type="Pfam" id="PF13597">
    <property type="entry name" value="NRDD"/>
    <property type="match status" value="2"/>
</dbReference>
<dbReference type="GO" id="GO:0004748">
    <property type="term" value="F:ribonucleoside-diphosphate reductase activity, thioredoxin disulfide as acceptor"/>
    <property type="evidence" value="ECO:0007669"/>
    <property type="project" value="TreeGrafter"/>
</dbReference>
<dbReference type="EC" id="1.17.4.2" evidence="1"/>
<organism evidence="1">
    <name type="scientific">Ignisphaera aggregans</name>
    <dbReference type="NCBI Taxonomy" id="334771"/>
    <lineage>
        <taxon>Archaea</taxon>
        <taxon>Thermoproteota</taxon>
        <taxon>Thermoprotei</taxon>
        <taxon>Desulfurococcales</taxon>
        <taxon>Desulfurococcaceae</taxon>
        <taxon>Ignisphaera</taxon>
    </lineage>
</organism>
<dbReference type="GO" id="GO:0008998">
    <property type="term" value="F:ribonucleoside-triphosphate reductase (thioredoxin) activity"/>
    <property type="evidence" value="ECO:0007669"/>
    <property type="project" value="UniProtKB-EC"/>
</dbReference>
<dbReference type="SUPFAM" id="SSF51294">
    <property type="entry name" value="Hedgehog/intein (Hint) domain"/>
    <property type="match status" value="1"/>
</dbReference>
<dbReference type="GO" id="GO:0031250">
    <property type="term" value="C:anaerobic ribonucleoside-triphosphate reductase complex"/>
    <property type="evidence" value="ECO:0007669"/>
    <property type="project" value="TreeGrafter"/>
</dbReference>
<dbReference type="InterPro" id="IPR012833">
    <property type="entry name" value="NrdD"/>
</dbReference>
<dbReference type="GO" id="GO:0009265">
    <property type="term" value="P:2'-deoxyribonucleotide biosynthetic process"/>
    <property type="evidence" value="ECO:0007669"/>
    <property type="project" value="TreeGrafter"/>
</dbReference>
<proteinExistence type="predicted"/>
<name>A0A7C4H2E6_9CREN</name>
<dbReference type="PANTHER" id="PTHR21075">
    <property type="entry name" value="ANAEROBIC RIBONUCLEOSIDE-TRIPHOSPHATE REDUCTASE"/>
    <property type="match status" value="1"/>
</dbReference>
<dbReference type="GO" id="GO:0006260">
    <property type="term" value="P:DNA replication"/>
    <property type="evidence" value="ECO:0007669"/>
    <property type="project" value="InterPro"/>
</dbReference>
<dbReference type="InterPro" id="IPR006141">
    <property type="entry name" value="Intein_N"/>
</dbReference>
<dbReference type="AlphaFoldDB" id="A0A7C4H2E6"/>
<gene>
    <name evidence="1" type="ORF">ENU31_01695</name>
</gene>
<dbReference type="NCBIfam" id="TIGR02487">
    <property type="entry name" value="NrdD"/>
    <property type="match status" value="1"/>
</dbReference>
<protein>
    <submittedName>
        <fullName evidence="1">Anaerobic ribonucleoside triphosphate reductase</fullName>
        <ecNumber evidence="1">1.17.4.2</ecNumber>
    </submittedName>
</protein>
<dbReference type="PANTHER" id="PTHR21075:SF0">
    <property type="entry name" value="ANAEROBIC RIBONUCLEOSIDE-TRIPHOSPHATE REDUCTASE"/>
    <property type="match status" value="1"/>
</dbReference>
<comment type="caution">
    <text evidence="1">The sequence shown here is derived from an EMBL/GenBank/DDBJ whole genome shotgun (WGS) entry which is preliminary data.</text>
</comment>
<dbReference type="CDD" id="cd00081">
    <property type="entry name" value="Hint"/>
    <property type="match status" value="1"/>
</dbReference>
<reference evidence="1" key="1">
    <citation type="journal article" date="2020" name="mSystems">
        <title>Genome- and Community-Level Interaction Insights into Carbon Utilization and Element Cycling Functions of Hydrothermarchaeota in Hydrothermal Sediment.</title>
        <authorList>
            <person name="Zhou Z."/>
            <person name="Liu Y."/>
            <person name="Xu W."/>
            <person name="Pan J."/>
            <person name="Luo Z.H."/>
            <person name="Li M."/>
        </authorList>
    </citation>
    <scope>NUCLEOTIDE SEQUENCE [LARGE SCALE GENOMIC DNA]</scope>
    <source>
        <strain evidence="1">SpSt-658</strain>
    </source>
</reference>
<dbReference type="Gene3D" id="3.20.70.20">
    <property type="match status" value="2"/>
</dbReference>
<evidence type="ECO:0000313" key="1">
    <source>
        <dbReference type="EMBL" id="HGM07112.1"/>
    </source>
</evidence>
<dbReference type="PROSITE" id="PS50817">
    <property type="entry name" value="INTEIN_N_TER"/>
    <property type="match status" value="1"/>
</dbReference>
<dbReference type="GO" id="GO:0016539">
    <property type="term" value="P:intein-mediated protein splicing"/>
    <property type="evidence" value="ECO:0007669"/>
    <property type="project" value="InterPro"/>
</dbReference>
<dbReference type="SUPFAM" id="SSF51998">
    <property type="entry name" value="PFL-like glycyl radical enzymes"/>
    <property type="match status" value="2"/>
</dbReference>
<sequence>MQQLDLERYDKWNDFRVLENANRYPGPTGYFSIIAELSLEERIKNELPKELYNLHESGRIYIHKLPLSLYVPYCVGLSIRTILEKGLKTLTIVSKPARHFDTYVDHITNFLTTIQHYFTGAQALSSVEWYAGPFIRRDKLNYRAVKQHVQRLIYNLNYPSRMGFQCLSHDTRILTPDGWKRYDELKEGDIIYTFNMMTKEIEIKRIKQIAIYNYKGKMFNLKTRDQDQLISPGHRVVHLLPDDRTKIMFTPVDNIVNLSQIILPTPAYSRNSGNDYPISDDVLKLLVLFLVRGNIKKNIKGKKIVFYKIKPSKNLEQFVEILDILNKLKLKYKVLKSMIVLDARSSKRFLDMLGIDEKIPPLCVYRFSKRQAQLFIETYAKYSSSKKFRKGLVLMTYDKNIKDALISVAILAGYNVYVKKSSSRKEKYLIYLNRNRFTYVKKIEEVDYDGIIWSVNTDNETVIAERNGSVFITGNTPFTNFTITMDASQKLINVMSAIYEGIEVDNLGTYEDEAKMFIKALFELYLEGDSIGQPFTFPIPTLMATSRWIWEDPEIHELVFKVSSKRGSFYWLNTNIVDPDASFAMCCRIVLDSTNLNHVYSGGKFRLNRDLREEYWKAIEKQRFGGVWSVPDSTGSINVVDINLPRLAIESKQEEYRFWELYDDALQLAKVTCQWFRNRYIYIIDNYPNFYSMIIEYVPEFPRFHFNTIGLLGLPEAVAILMQDPKLWIEGNRSDWLRAADLMRKIVEYATRKTREWMVEEGVPWNVEEVPGESAAAKLALKDMQLYPELAEYLPNAVYSTSIAPYYAPMELYERIEIEEKVQKYFTGGVMMHIFLDEEPDPDSLASLTKKLLQTELVYWSYTPAITICPRCRKEFTGLYTSCPKCGNNDVEIWSRIVGYYRPLKNWNPYRKREFWMRKHYSIKNFSI</sequence>